<gene>
    <name evidence="9" type="ORF">SAE01_41160</name>
</gene>
<evidence type="ECO:0000256" key="6">
    <source>
        <dbReference type="ARBA" id="ARBA00023136"/>
    </source>
</evidence>
<evidence type="ECO:0000256" key="7">
    <source>
        <dbReference type="SAM" id="Phobius"/>
    </source>
</evidence>
<evidence type="ECO:0000259" key="8">
    <source>
        <dbReference type="Pfam" id="PF02397"/>
    </source>
</evidence>
<dbReference type="InterPro" id="IPR017475">
    <property type="entry name" value="EPS_sugar_tfrase"/>
</dbReference>
<proteinExistence type="inferred from homology"/>
<keyword evidence="10" id="KW-1185">Reference proteome</keyword>
<dbReference type="Proteomes" id="UP000321513">
    <property type="component" value="Unassembled WGS sequence"/>
</dbReference>
<dbReference type="InterPro" id="IPR003362">
    <property type="entry name" value="Bact_transf"/>
</dbReference>
<dbReference type="PANTHER" id="PTHR30576:SF0">
    <property type="entry name" value="UNDECAPRENYL-PHOSPHATE N-ACETYLGALACTOSAMINYL 1-PHOSPHATE TRANSFERASE-RELATED"/>
    <property type="match status" value="1"/>
</dbReference>
<evidence type="ECO:0000313" key="10">
    <source>
        <dbReference type="Proteomes" id="UP000321513"/>
    </source>
</evidence>
<dbReference type="Pfam" id="PF02397">
    <property type="entry name" value="Bac_transf"/>
    <property type="match status" value="1"/>
</dbReference>
<comment type="similarity">
    <text evidence="2">Belongs to the bacterial sugar transferase family.</text>
</comment>
<accession>A0A512BI42</accession>
<dbReference type="NCBIfam" id="TIGR03025">
    <property type="entry name" value="EPS_sugtrans"/>
    <property type="match status" value="1"/>
</dbReference>
<dbReference type="AlphaFoldDB" id="A0A512BI42"/>
<feature type="transmembrane region" description="Helical" evidence="7">
    <location>
        <begin position="78"/>
        <end position="96"/>
    </location>
</feature>
<dbReference type="EMBL" id="BJYT01000025">
    <property type="protein sequence ID" value="GEO11620.1"/>
    <property type="molecule type" value="Genomic_DNA"/>
</dbReference>
<keyword evidence="5 7" id="KW-1133">Transmembrane helix</keyword>
<evidence type="ECO:0000256" key="3">
    <source>
        <dbReference type="ARBA" id="ARBA00022679"/>
    </source>
</evidence>
<comment type="caution">
    <text evidence="9">The sequence shown here is derived from an EMBL/GenBank/DDBJ whole genome shotgun (WGS) entry which is preliminary data.</text>
</comment>
<feature type="domain" description="Bacterial sugar transferase" evidence="8">
    <location>
        <begin position="260"/>
        <end position="442"/>
    </location>
</feature>
<evidence type="ECO:0000256" key="5">
    <source>
        <dbReference type="ARBA" id="ARBA00022989"/>
    </source>
</evidence>
<dbReference type="GO" id="GO:0016020">
    <property type="term" value="C:membrane"/>
    <property type="evidence" value="ECO:0007669"/>
    <property type="project" value="UniProtKB-SubCell"/>
</dbReference>
<evidence type="ECO:0000256" key="1">
    <source>
        <dbReference type="ARBA" id="ARBA00004141"/>
    </source>
</evidence>
<feature type="transmembrane region" description="Helical" evidence="7">
    <location>
        <begin position="108"/>
        <end position="131"/>
    </location>
</feature>
<dbReference type="OrthoDB" id="9808602at2"/>
<comment type="subcellular location">
    <subcellularLocation>
        <location evidence="1">Membrane</location>
        <topology evidence="1">Multi-pass membrane protein</topology>
    </subcellularLocation>
</comment>
<protein>
    <submittedName>
        <fullName evidence="9">Undecaprenyl-phosphate glucose phosphotransferase</fullName>
    </submittedName>
</protein>
<feature type="transmembrane region" description="Helical" evidence="7">
    <location>
        <begin position="12"/>
        <end position="33"/>
    </location>
</feature>
<name>A0A512BI42_9BACT</name>
<sequence>MSQRYSKYSPAIVLILDLLILNPTLLINFSIISNDEIRSTLFYQLFFTYNISWILIAFSTSNMHFARPINYWGSLQKIITSSLIHLVVVLGTLYLLKQYHLGRLFFATQFVSFSLILLVQRIAIIYGVSYLRVKGYNRRKIWLLGDTEVVQRVERSFSNHPEYGYNLIKPLPRDLSEYSKQEIKSFITFNEIDELFICFKEIKREFINDVLEYEKMGLKIKMISDLQIDSANTQLLSYHNFPVIHISSSPFEDQKAKLTKRAFDLVVSSFIMICGLPIFLLLVLITKITTKGRVFYMQERIGKNGVPFYIFKFRTMHLNAESNGPQLAKENDPRVTSWGRIMRRTRLDELPQFLNVFIGQMSVVGPRPERRFFIEQIIQKAPEYKNLLSIKPGITSIGQIKYGYAENIDQMIQRMKFDQVYLKNQKLTVDLNIIMATVRFIIEGKAK</sequence>
<evidence type="ECO:0000313" key="9">
    <source>
        <dbReference type="EMBL" id="GEO11620.1"/>
    </source>
</evidence>
<dbReference type="GO" id="GO:0016780">
    <property type="term" value="F:phosphotransferase activity, for other substituted phosphate groups"/>
    <property type="evidence" value="ECO:0007669"/>
    <property type="project" value="TreeGrafter"/>
</dbReference>
<keyword evidence="4 7" id="KW-0812">Transmembrane</keyword>
<reference evidence="9 10" key="1">
    <citation type="submission" date="2019-07" db="EMBL/GenBank/DDBJ databases">
        <title>Whole genome shotgun sequence of Segetibacter aerophilus NBRC 106135.</title>
        <authorList>
            <person name="Hosoyama A."/>
            <person name="Uohara A."/>
            <person name="Ohji S."/>
            <person name="Ichikawa N."/>
        </authorList>
    </citation>
    <scope>NUCLEOTIDE SEQUENCE [LARGE SCALE GENOMIC DNA]</scope>
    <source>
        <strain evidence="9 10">NBRC 106135</strain>
    </source>
</reference>
<evidence type="ECO:0000256" key="2">
    <source>
        <dbReference type="ARBA" id="ARBA00006464"/>
    </source>
</evidence>
<keyword evidence="3 9" id="KW-0808">Transferase</keyword>
<feature type="transmembrane region" description="Helical" evidence="7">
    <location>
        <begin position="265"/>
        <end position="285"/>
    </location>
</feature>
<evidence type="ECO:0000256" key="4">
    <source>
        <dbReference type="ARBA" id="ARBA00022692"/>
    </source>
</evidence>
<dbReference type="RefSeq" id="WP_147205725.1">
    <property type="nucleotide sequence ID" value="NZ_BJYT01000025.1"/>
</dbReference>
<keyword evidence="6 7" id="KW-0472">Membrane</keyword>
<dbReference type="PANTHER" id="PTHR30576">
    <property type="entry name" value="COLANIC BIOSYNTHESIS UDP-GLUCOSE LIPID CARRIER TRANSFERASE"/>
    <property type="match status" value="1"/>
</dbReference>
<feature type="transmembrane region" description="Helical" evidence="7">
    <location>
        <begin position="45"/>
        <end position="66"/>
    </location>
</feature>
<organism evidence="9 10">
    <name type="scientific">Segetibacter aerophilus</name>
    <dbReference type="NCBI Taxonomy" id="670293"/>
    <lineage>
        <taxon>Bacteria</taxon>
        <taxon>Pseudomonadati</taxon>
        <taxon>Bacteroidota</taxon>
        <taxon>Chitinophagia</taxon>
        <taxon>Chitinophagales</taxon>
        <taxon>Chitinophagaceae</taxon>
        <taxon>Segetibacter</taxon>
    </lineage>
</organism>